<reference evidence="3" key="1">
    <citation type="journal article" date="2021" name="Open Biol.">
        <title>Shared evolutionary footprints suggest mitochondrial oxidative damage underlies multiple complex I losses in fungi.</title>
        <authorList>
            <person name="Schikora-Tamarit M.A."/>
            <person name="Marcet-Houben M."/>
            <person name="Nosek J."/>
            <person name="Gabaldon T."/>
        </authorList>
    </citation>
    <scope>NUCLEOTIDE SEQUENCE</scope>
    <source>
        <strain evidence="3">CBS2887</strain>
    </source>
</reference>
<feature type="compositionally biased region" description="Basic and acidic residues" evidence="2">
    <location>
        <begin position="420"/>
        <end position="429"/>
    </location>
</feature>
<feature type="coiled-coil region" evidence="1">
    <location>
        <begin position="109"/>
        <end position="171"/>
    </location>
</feature>
<name>A0A9P8Q9V8_WICPI</name>
<proteinExistence type="predicted"/>
<sequence length="490" mass="55298">MMDGLSFANTASSNRMTWVSESICSKIEKYQNNVNQILTTSESSREKEQTRLANDLSSITGLVKSFKETFTITDKKISQSNQELVDHIKSSIDSLNRHLKDEALTTKEIEKLKEINKLMQDESTSLKVELSLRDDVINNLESKLSNSVVSIKELENDITGNCKKIDELMKELHLKDNLSKSLNERLEQCKSINDTKIKSQQEILKLQSEELERSKADRLKLQKELELLKSKANVSESGIAEASNKLLQHQQNEVELLATIGNLETENSKLNDKVATLQGLVDTMKDASSLTTTKEKKNSVVNTVRDHDRSIDCNNIETKGPNPTPQKKDPQTANKRNDEVIAYSTPVKENIGINDDISMDSSSKERSMQFMGKFPLSISKPKAPTTSMVLKPPHKSTKQQQQVKILEKLSRSKKSSTLSLKEKDKEVNDNSKPFKQIDNGKKGKKKPTVTDQSDESFEPDLFDFDNILDEGPILPKRYTTKKKRLSHVAS</sequence>
<evidence type="ECO:0000256" key="1">
    <source>
        <dbReference type="SAM" id="Coils"/>
    </source>
</evidence>
<feature type="region of interest" description="Disordered" evidence="2">
    <location>
        <begin position="291"/>
        <end position="344"/>
    </location>
</feature>
<accession>A0A9P8Q9V8</accession>
<evidence type="ECO:0000313" key="4">
    <source>
        <dbReference type="Proteomes" id="UP000774326"/>
    </source>
</evidence>
<reference evidence="3" key="2">
    <citation type="submission" date="2021-01" db="EMBL/GenBank/DDBJ databases">
        <authorList>
            <person name="Schikora-Tamarit M.A."/>
        </authorList>
    </citation>
    <scope>NUCLEOTIDE SEQUENCE</scope>
    <source>
        <strain evidence="3">CBS2887</strain>
    </source>
</reference>
<keyword evidence="4" id="KW-1185">Reference proteome</keyword>
<organism evidence="3 4">
    <name type="scientific">Wickerhamomyces pijperi</name>
    <name type="common">Yeast</name>
    <name type="synonym">Pichia pijperi</name>
    <dbReference type="NCBI Taxonomy" id="599730"/>
    <lineage>
        <taxon>Eukaryota</taxon>
        <taxon>Fungi</taxon>
        <taxon>Dikarya</taxon>
        <taxon>Ascomycota</taxon>
        <taxon>Saccharomycotina</taxon>
        <taxon>Saccharomycetes</taxon>
        <taxon>Phaffomycetales</taxon>
        <taxon>Wickerhamomycetaceae</taxon>
        <taxon>Wickerhamomyces</taxon>
    </lineage>
</organism>
<evidence type="ECO:0000256" key="2">
    <source>
        <dbReference type="SAM" id="MobiDB-lite"/>
    </source>
</evidence>
<feature type="compositionally biased region" description="Basic and acidic residues" evidence="2">
    <location>
        <begin position="326"/>
        <end position="339"/>
    </location>
</feature>
<dbReference type="EMBL" id="JAEUBG010001046">
    <property type="protein sequence ID" value="KAH3686993.1"/>
    <property type="molecule type" value="Genomic_DNA"/>
</dbReference>
<protein>
    <submittedName>
        <fullName evidence="3">Uncharacterized protein</fullName>
    </submittedName>
</protein>
<feature type="compositionally biased region" description="Basic and acidic residues" evidence="2">
    <location>
        <begin position="293"/>
        <end position="311"/>
    </location>
</feature>
<feature type="region of interest" description="Disordered" evidence="2">
    <location>
        <begin position="376"/>
        <end position="458"/>
    </location>
</feature>
<feature type="coiled-coil region" evidence="1">
    <location>
        <begin position="197"/>
        <end position="231"/>
    </location>
</feature>
<dbReference type="AlphaFoldDB" id="A0A9P8Q9V8"/>
<dbReference type="Proteomes" id="UP000774326">
    <property type="component" value="Unassembled WGS sequence"/>
</dbReference>
<keyword evidence="1" id="KW-0175">Coiled coil</keyword>
<gene>
    <name evidence="3" type="ORF">WICPIJ_002018</name>
</gene>
<comment type="caution">
    <text evidence="3">The sequence shown here is derived from an EMBL/GenBank/DDBJ whole genome shotgun (WGS) entry which is preliminary data.</text>
</comment>
<evidence type="ECO:0000313" key="3">
    <source>
        <dbReference type="EMBL" id="KAH3686993.1"/>
    </source>
</evidence>